<evidence type="ECO:0000313" key="4">
    <source>
        <dbReference type="EMBL" id="PVD34948.1"/>
    </source>
</evidence>
<proteinExistence type="predicted"/>
<dbReference type="EMBL" id="PZQS01000003">
    <property type="protein sequence ID" value="PVD34948.1"/>
    <property type="molecule type" value="Genomic_DNA"/>
</dbReference>
<keyword evidence="1" id="KW-0813">Transport</keyword>
<comment type="caution">
    <text evidence="4">The sequence shown here is derived from an EMBL/GenBank/DDBJ whole genome shotgun (WGS) entry which is preliminary data.</text>
</comment>
<feature type="transmembrane region" description="Helical" evidence="3">
    <location>
        <begin position="118"/>
        <end position="140"/>
    </location>
</feature>
<protein>
    <submittedName>
        <fullName evidence="4">Uncharacterized protein</fullName>
    </submittedName>
</protein>
<sequence length="448" mass="49894">MIQRSRAVINTPYIRQVMSTGHCLLCGSLKASEVAEDRDMDAKGGHPSGPDGPCRCPPAAQCQACHSDMEAAHQARKSSHQAIYRLERRLTSVLHVVVFIRCAVHGEYRMYQDTLMHLKSWVILWVTVAIVPLGLVVIASGIDLNWIMMCGFILTVPCFPGALLTIIWVRTTSTAMDGLGQFLRNTSENYAVLAGSCTAFGLSLVLTIVLSLATHKIKSAWDEKVEWQKLRDIDNPLYPWAEVYQEDFPELKSGMLPSYQDLDKVFRKAKLIAYIGGVISILLFICVIPGAMALLHVMSEAQFRGWVMALQIWCLLATVIVIVVVPLEEVTLIVAHMRRNTFTESRGRSPLAGRPGQRGRSTWRGVRAASFQDGFQCAELRTKRRRRELPSLETRARASVVCEAAVESKRDVTWISGQRPRTGVQGPSGLLGFSPSLRQNRASFRKDS</sequence>
<feature type="transmembrane region" description="Helical" evidence="3">
    <location>
        <begin position="271"/>
        <end position="295"/>
    </location>
</feature>
<keyword evidence="3" id="KW-0812">Transmembrane</keyword>
<accession>A0A2T7PNH7</accession>
<feature type="transmembrane region" description="Helical" evidence="3">
    <location>
        <begin position="146"/>
        <end position="169"/>
    </location>
</feature>
<evidence type="ECO:0000256" key="3">
    <source>
        <dbReference type="SAM" id="Phobius"/>
    </source>
</evidence>
<evidence type="ECO:0000256" key="2">
    <source>
        <dbReference type="SAM" id="MobiDB-lite"/>
    </source>
</evidence>
<dbReference type="AlphaFoldDB" id="A0A2T7PNH7"/>
<feature type="transmembrane region" description="Helical" evidence="3">
    <location>
        <begin position="190"/>
        <end position="213"/>
    </location>
</feature>
<reference evidence="4 5" key="1">
    <citation type="submission" date="2018-04" db="EMBL/GenBank/DDBJ databases">
        <title>The genome of golden apple snail Pomacea canaliculata provides insight into stress tolerance and invasive adaptation.</title>
        <authorList>
            <person name="Liu C."/>
            <person name="Liu B."/>
            <person name="Ren Y."/>
            <person name="Zhang Y."/>
            <person name="Wang H."/>
            <person name="Li S."/>
            <person name="Jiang F."/>
            <person name="Yin L."/>
            <person name="Zhang G."/>
            <person name="Qian W."/>
            <person name="Fan W."/>
        </authorList>
    </citation>
    <scope>NUCLEOTIDE SEQUENCE [LARGE SCALE GENOMIC DNA]</scope>
    <source>
        <strain evidence="4">SZHN2017</strain>
        <tissue evidence="4">Muscle</tissue>
    </source>
</reference>
<dbReference type="PANTHER" id="PTHR46154:SF4">
    <property type="entry name" value="UREA ACTIVE TRANSPORTER"/>
    <property type="match status" value="1"/>
</dbReference>
<name>A0A2T7PNH7_POMCA</name>
<keyword evidence="3" id="KW-1133">Transmembrane helix</keyword>
<keyword evidence="3" id="KW-0472">Membrane</keyword>
<dbReference type="GO" id="GO:0005886">
    <property type="term" value="C:plasma membrane"/>
    <property type="evidence" value="ECO:0007669"/>
    <property type="project" value="TreeGrafter"/>
</dbReference>
<dbReference type="PANTHER" id="PTHR46154">
    <property type="match status" value="1"/>
</dbReference>
<evidence type="ECO:0000313" key="5">
    <source>
        <dbReference type="Proteomes" id="UP000245119"/>
    </source>
</evidence>
<gene>
    <name evidence="4" type="ORF">C0Q70_06229</name>
</gene>
<feature type="transmembrane region" description="Helical" evidence="3">
    <location>
        <begin position="307"/>
        <end position="327"/>
    </location>
</feature>
<evidence type="ECO:0000256" key="1">
    <source>
        <dbReference type="ARBA" id="ARBA00022448"/>
    </source>
</evidence>
<dbReference type="GO" id="GO:0015204">
    <property type="term" value="F:urea transmembrane transporter activity"/>
    <property type="evidence" value="ECO:0007669"/>
    <property type="project" value="InterPro"/>
</dbReference>
<keyword evidence="5" id="KW-1185">Reference proteome</keyword>
<organism evidence="4 5">
    <name type="scientific">Pomacea canaliculata</name>
    <name type="common">Golden apple snail</name>
    <dbReference type="NCBI Taxonomy" id="400727"/>
    <lineage>
        <taxon>Eukaryota</taxon>
        <taxon>Metazoa</taxon>
        <taxon>Spiralia</taxon>
        <taxon>Lophotrochozoa</taxon>
        <taxon>Mollusca</taxon>
        <taxon>Gastropoda</taxon>
        <taxon>Caenogastropoda</taxon>
        <taxon>Architaenioglossa</taxon>
        <taxon>Ampullarioidea</taxon>
        <taxon>Ampullariidae</taxon>
        <taxon>Pomacea</taxon>
    </lineage>
</organism>
<dbReference type="Proteomes" id="UP000245119">
    <property type="component" value="Linkage Group LG3"/>
</dbReference>
<feature type="region of interest" description="Disordered" evidence="2">
    <location>
        <begin position="416"/>
        <end position="448"/>
    </location>
</feature>
<dbReference type="InterPro" id="IPR031155">
    <property type="entry name" value="DUR"/>
</dbReference>